<name>A0AAX4KR05_9TREE</name>
<protein>
    <submittedName>
        <fullName evidence="2">Uncharacterized protein</fullName>
    </submittedName>
</protein>
<accession>A0AAX4KR05</accession>
<dbReference type="AlphaFoldDB" id="A0AAX4KR05"/>
<dbReference type="RefSeq" id="XP_066086396.1">
    <property type="nucleotide sequence ID" value="XM_066230299.1"/>
</dbReference>
<sequence>MAESRFEMTNHAQQLDEITERYTSDSEGEFSDEEAFETIKRQGLPSEETLKNMSTQLFSKGDLSRLLDTTGVRSKRDKRFIVGFYRAEELIPESETSETSVKGGPRPGMHTRTTSTQSNLSMTSQEDLDNTTAQLDAYTRQRQESLGKCSRLKAVDDRLEKMRNDCEKSAGISEGLDRVLTRVIEFKRSSSQK</sequence>
<feature type="region of interest" description="Disordered" evidence="1">
    <location>
        <begin position="93"/>
        <end position="132"/>
    </location>
</feature>
<dbReference type="Proteomes" id="UP001358614">
    <property type="component" value="Chromosome 2"/>
</dbReference>
<feature type="compositionally biased region" description="Polar residues" evidence="1">
    <location>
        <begin position="111"/>
        <end position="132"/>
    </location>
</feature>
<dbReference type="KEGG" id="ker:91105342"/>
<proteinExistence type="predicted"/>
<reference evidence="2 3" key="1">
    <citation type="submission" date="2024-01" db="EMBL/GenBank/DDBJ databases">
        <title>Comparative genomics of Cryptococcus and Kwoniella reveals pathogenesis evolution and contrasting modes of karyotype evolution via chromosome fusion or intercentromeric recombination.</title>
        <authorList>
            <person name="Coelho M.A."/>
            <person name="David-Palma M."/>
            <person name="Shea T."/>
            <person name="Bowers K."/>
            <person name="McGinley-Smith S."/>
            <person name="Mohammad A.W."/>
            <person name="Gnirke A."/>
            <person name="Yurkov A.M."/>
            <person name="Nowrousian M."/>
            <person name="Sun S."/>
            <person name="Cuomo C.A."/>
            <person name="Heitman J."/>
        </authorList>
    </citation>
    <scope>NUCLEOTIDE SEQUENCE [LARGE SCALE GENOMIC DNA]</scope>
    <source>
        <strain evidence="2 3">PYCC6329</strain>
    </source>
</reference>
<feature type="region of interest" description="Disordered" evidence="1">
    <location>
        <begin position="1"/>
        <end position="35"/>
    </location>
</feature>
<feature type="compositionally biased region" description="Acidic residues" evidence="1">
    <location>
        <begin position="26"/>
        <end position="35"/>
    </location>
</feature>
<gene>
    <name evidence="2" type="ORF">V865_006541</name>
</gene>
<evidence type="ECO:0000256" key="1">
    <source>
        <dbReference type="SAM" id="MobiDB-lite"/>
    </source>
</evidence>
<organism evidence="2 3">
    <name type="scientific">Kwoniella europaea PYCC6329</name>
    <dbReference type="NCBI Taxonomy" id="1423913"/>
    <lineage>
        <taxon>Eukaryota</taxon>
        <taxon>Fungi</taxon>
        <taxon>Dikarya</taxon>
        <taxon>Basidiomycota</taxon>
        <taxon>Agaricomycotina</taxon>
        <taxon>Tremellomycetes</taxon>
        <taxon>Tremellales</taxon>
        <taxon>Cryptococcaceae</taxon>
        <taxon>Kwoniella</taxon>
    </lineage>
</organism>
<dbReference type="EMBL" id="CP144090">
    <property type="protein sequence ID" value="WWD08429.1"/>
    <property type="molecule type" value="Genomic_DNA"/>
</dbReference>
<evidence type="ECO:0000313" key="2">
    <source>
        <dbReference type="EMBL" id="WWD08429.1"/>
    </source>
</evidence>
<dbReference type="GeneID" id="91105342"/>
<evidence type="ECO:0000313" key="3">
    <source>
        <dbReference type="Proteomes" id="UP001358614"/>
    </source>
</evidence>
<keyword evidence="3" id="KW-1185">Reference proteome</keyword>